<dbReference type="EMBL" id="CM055099">
    <property type="protein sequence ID" value="KAJ7546442.1"/>
    <property type="molecule type" value="Genomic_DNA"/>
</dbReference>
<evidence type="ECO:0000313" key="1">
    <source>
        <dbReference type="EMBL" id="KAJ7546442.1"/>
    </source>
</evidence>
<organism evidence="1 2">
    <name type="scientific">Diphasiastrum complanatum</name>
    <name type="common">Issler's clubmoss</name>
    <name type="synonym">Lycopodium complanatum</name>
    <dbReference type="NCBI Taxonomy" id="34168"/>
    <lineage>
        <taxon>Eukaryota</taxon>
        <taxon>Viridiplantae</taxon>
        <taxon>Streptophyta</taxon>
        <taxon>Embryophyta</taxon>
        <taxon>Tracheophyta</taxon>
        <taxon>Lycopodiopsida</taxon>
        <taxon>Lycopodiales</taxon>
        <taxon>Lycopodiaceae</taxon>
        <taxon>Lycopodioideae</taxon>
        <taxon>Diphasiastrum</taxon>
    </lineage>
</organism>
<dbReference type="Proteomes" id="UP001162992">
    <property type="component" value="Chromosome 8"/>
</dbReference>
<proteinExistence type="predicted"/>
<gene>
    <name evidence="1" type="ORF">O6H91_08G040400</name>
</gene>
<protein>
    <submittedName>
        <fullName evidence="1">Uncharacterized protein</fullName>
    </submittedName>
</protein>
<comment type="caution">
    <text evidence="1">The sequence shown here is derived from an EMBL/GenBank/DDBJ whole genome shotgun (WGS) entry which is preliminary data.</text>
</comment>
<reference evidence="2" key="1">
    <citation type="journal article" date="2024" name="Proc. Natl. Acad. Sci. U.S.A.">
        <title>Extraordinary preservation of gene collinearity over three hundred million years revealed in homosporous lycophytes.</title>
        <authorList>
            <person name="Li C."/>
            <person name="Wickell D."/>
            <person name="Kuo L.Y."/>
            <person name="Chen X."/>
            <person name="Nie B."/>
            <person name="Liao X."/>
            <person name="Peng D."/>
            <person name="Ji J."/>
            <person name="Jenkins J."/>
            <person name="Williams M."/>
            <person name="Shu S."/>
            <person name="Plott C."/>
            <person name="Barry K."/>
            <person name="Rajasekar S."/>
            <person name="Grimwood J."/>
            <person name="Han X."/>
            <person name="Sun S."/>
            <person name="Hou Z."/>
            <person name="He W."/>
            <person name="Dai G."/>
            <person name="Sun C."/>
            <person name="Schmutz J."/>
            <person name="Leebens-Mack J.H."/>
            <person name="Li F.W."/>
            <person name="Wang L."/>
        </authorList>
    </citation>
    <scope>NUCLEOTIDE SEQUENCE [LARGE SCALE GENOMIC DNA]</scope>
    <source>
        <strain evidence="2">cv. PW_Plant_1</strain>
    </source>
</reference>
<accession>A0ACC2CWS6</accession>
<name>A0ACC2CWS6_DIPCM</name>
<evidence type="ECO:0000313" key="2">
    <source>
        <dbReference type="Proteomes" id="UP001162992"/>
    </source>
</evidence>
<keyword evidence="2" id="KW-1185">Reference proteome</keyword>
<sequence length="343" mass="38640">MSVALLELDAILRGSLSPDDYTATTYFEDLDSLDLHSSSSRLGLESVTDVGNQLVTEEEEETNRESSRTLSDDCLDEMSRLGVGFGEYGCAHYKRRCRIRSPCCGEVFDCRHCHNDAMNHNERDPSNRHDLPRHGVKSIICSLCGHEQEVSQVCNKCGVCMGEYFCNKCKFFDDDTSKNQFHCDSCGICRVGGKDKFFHCEKCGCCYSIELQKSHFCVENAMHHNCPVCFDYLFDSVKHITVLPCGHTMHAECLKDMCRHAKFSCPMCSKSVCDMSSVWDRLDQEVAATPMPDIYRNKRVWILCNDCSASSEVYFHIVAQKCLTCGSYNTRQTAAAASNSSSY</sequence>